<dbReference type="PANTHER" id="PTHR31251">
    <property type="entry name" value="SQUAMOSA PROMOTER-BINDING-LIKE PROTEIN 4"/>
    <property type="match status" value="1"/>
</dbReference>
<dbReference type="Pfam" id="PF03110">
    <property type="entry name" value="SBP"/>
    <property type="match status" value="1"/>
</dbReference>
<evidence type="ECO:0000313" key="7">
    <source>
        <dbReference type="EMBL" id="GKV39070.1"/>
    </source>
</evidence>
<dbReference type="AlphaFoldDB" id="A0AAV5LNP5"/>
<dbReference type="Gene3D" id="4.10.1100.10">
    <property type="entry name" value="Transcription factor, SBP-box domain"/>
    <property type="match status" value="1"/>
</dbReference>
<evidence type="ECO:0000256" key="1">
    <source>
        <dbReference type="ARBA" id="ARBA00022723"/>
    </source>
</evidence>
<evidence type="ECO:0000313" key="8">
    <source>
        <dbReference type="Proteomes" id="UP001054252"/>
    </source>
</evidence>
<feature type="region of interest" description="Disordered" evidence="5">
    <location>
        <begin position="1"/>
        <end position="26"/>
    </location>
</feature>
<gene>
    <name evidence="7" type="ORF">SLEP1_g46891</name>
</gene>
<dbReference type="GO" id="GO:0008270">
    <property type="term" value="F:zinc ion binding"/>
    <property type="evidence" value="ECO:0007669"/>
    <property type="project" value="UniProtKB-KW"/>
</dbReference>
<dbReference type="EMBL" id="BPVZ01000132">
    <property type="protein sequence ID" value="GKV39069.1"/>
    <property type="molecule type" value="Genomic_DNA"/>
</dbReference>
<keyword evidence="8" id="KW-1185">Reference proteome</keyword>
<dbReference type="Proteomes" id="UP001054252">
    <property type="component" value="Unassembled WGS sequence"/>
</dbReference>
<dbReference type="InterPro" id="IPR004333">
    <property type="entry name" value="SBP_dom"/>
</dbReference>
<reference evidence="7 8" key="1">
    <citation type="journal article" date="2021" name="Commun. Biol.">
        <title>The genome of Shorea leprosula (Dipterocarpaceae) highlights the ecological relevance of drought in aseasonal tropical rainforests.</title>
        <authorList>
            <person name="Ng K.K.S."/>
            <person name="Kobayashi M.J."/>
            <person name="Fawcett J.A."/>
            <person name="Hatakeyama M."/>
            <person name="Paape T."/>
            <person name="Ng C.H."/>
            <person name="Ang C.C."/>
            <person name="Tnah L.H."/>
            <person name="Lee C.T."/>
            <person name="Nishiyama T."/>
            <person name="Sese J."/>
            <person name="O'Brien M.J."/>
            <person name="Copetti D."/>
            <person name="Mohd Noor M.I."/>
            <person name="Ong R.C."/>
            <person name="Putra M."/>
            <person name="Sireger I.Z."/>
            <person name="Indrioko S."/>
            <person name="Kosugi Y."/>
            <person name="Izuno A."/>
            <person name="Isagi Y."/>
            <person name="Lee S.L."/>
            <person name="Shimizu K.K."/>
        </authorList>
    </citation>
    <scope>NUCLEOTIDE SEQUENCE [LARGE SCALE GENOMIC DNA]</scope>
    <source>
        <strain evidence="7">214</strain>
    </source>
</reference>
<proteinExistence type="predicted"/>
<feature type="compositionally biased region" description="Basic residues" evidence="5">
    <location>
        <begin position="204"/>
        <end position="214"/>
    </location>
</feature>
<evidence type="ECO:0000256" key="4">
    <source>
        <dbReference type="PROSITE-ProRule" id="PRU00470"/>
    </source>
</evidence>
<keyword evidence="3" id="KW-0862">Zinc</keyword>
<feature type="compositionally biased region" description="Pro residues" evidence="5">
    <location>
        <begin position="68"/>
        <end position="83"/>
    </location>
</feature>
<dbReference type="SUPFAM" id="SSF103612">
    <property type="entry name" value="SBT domain"/>
    <property type="match status" value="1"/>
</dbReference>
<keyword evidence="1" id="KW-0479">Metal-binding</keyword>
<feature type="region of interest" description="Disordered" evidence="5">
    <location>
        <begin position="204"/>
        <end position="234"/>
    </location>
</feature>
<comment type="caution">
    <text evidence="7">The sequence shown here is derived from an EMBL/GenBank/DDBJ whole genome shotgun (WGS) entry which is preliminary data.</text>
</comment>
<feature type="compositionally biased region" description="Basic and acidic residues" evidence="5">
    <location>
        <begin position="215"/>
        <end position="226"/>
    </location>
</feature>
<organism evidence="7 8">
    <name type="scientific">Rubroshorea leprosula</name>
    <dbReference type="NCBI Taxonomy" id="152421"/>
    <lineage>
        <taxon>Eukaryota</taxon>
        <taxon>Viridiplantae</taxon>
        <taxon>Streptophyta</taxon>
        <taxon>Embryophyta</taxon>
        <taxon>Tracheophyta</taxon>
        <taxon>Spermatophyta</taxon>
        <taxon>Magnoliopsida</taxon>
        <taxon>eudicotyledons</taxon>
        <taxon>Gunneridae</taxon>
        <taxon>Pentapetalae</taxon>
        <taxon>rosids</taxon>
        <taxon>malvids</taxon>
        <taxon>Malvales</taxon>
        <taxon>Dipterocarpaceae</taxon>
        <taxon>Rubroshorea</taxon>
    </lineage>
</organism>
<evidence type="ECO:0000256" key="3">
    <source>
        <dbReference type="ARBA" id="ARBA00022833"/>
    </source>
</evidence>
<dbReference type="EMBL" id="BPVZ01000132">
    <property type="protein sequence ID" value="GKV39070.1"/>
    <property type="molecule type" value="Genomic_DNA"/>
</dbReference>
<keyword evidence="2 4" id="KW-0863">Zinc-finger</keyword>
<name>A0AAV5LNP5_9ROSI</name>
<dbReference type="PANTHER" id="PTHR31251:SF108">
    <property type="entry name" value="SQUAMOSA PROMOTER-BINDING-LIKE PROTEIN 7"/>
    <property type="match status" value="1"/>
</dbReference>
<protein>
    <recommendedName>
        <fullName evidence="6">SBP-type domain-containing protein</fullName>
    </recommendedName>
</protein>
<accession>A0AAV5LNP5</accession>
<dbReference type="PROSITE" id="PS51141">
    <property type="entry name" value="ZF_SBP"/>
    <property type="match status" value="1"/>
</dbReference>
<dbReference type="InterPro" id="IPR036893">
    <property type="entry name" value="SBP_sf"/>
</dbReference>
<feature type="region of interest" description="Disordered" evidence="5">
    <location>
        <begin position="60"/>
        <end position="87"/>
    </location>
</feature>
<dbReference type="GO" id="GO:0005634">
    <property type="term" value="C:nucleus"/>
    <property type="evidence" value="ECO:0007669"/>
    <property type="project" value="InterPro"/>
</dbReference>
<feature type="compositionally biased region" description="Pro residues" evidence="5">
    <location>
        <begin position="1"/>
        <end position="12"/>
    </location>
</feature>
<evidence type="ECO:0000256" key="5">
    <source>
        <dbReference type="SAM" id="MobiDB-lite"/>
    </source>
</evidence>
<sequence length="814" mass="90900">MQQSSPPSPQSDPPSGVQRSTLTEMDVLVQPPVVEVDPSSSVWDWSDLLDFTMDDDDFSLSFDSENLAPPPLEMAPDSGPGPGPGRVRKRDPRLICSNFLAGRVPCACPEIDEKLEEEEAGMPGKKRTRTVRTGQGTARCQVPGCGADIRELKGYHRRHRVCLRCANASAVLIDGETKRYCQQCGKFHVLPDFDEGKRSCRRKLERHNNRRRRKPVDSKGSVEKEPQGALQNEDISCDGEALKDGPCLSSPIGDREMPLEFEDGHVVAVHSDPMLQNVNSESVVSVLASGNTEMDGGKDDSKFLLSPSYSNSKTLSAYSSVCPTGRISFKLYDWNPAEFPRRLRHQIFQWLANMPVELEGYIRPGCTILTAFISMPKDMWVKLSANPGPYIDDFVLKPGGMLYGRGFMTVYLNNMIFCTRKDGTSMMKLDVKVQAPRLHYVHPACFEAGKAMEFVACGSNLLQPKFRFLISFAGKYLAYDNCVASSHVLTRGESHMCEHQLYKIRIPHTEPDLIGPAFVEVENESGLSNFIPILIGDKELCSEMKSVQQKFEASLFPKGSNSVAIRGLSDLCEALDLRQAAYSELLLDIAWLSREPALENLQEFMTSFQIKRFNCLLNFLITSESAIILGRILQNLKTMIDRMGLTGAVSSTNEADMRLLQKYVDNAQDILNKKLRKSERSVLLSEYKVIDSHCFQSSSKCETLSVVPIADQIIDQELETRTKSRLGVLLGSSRHRTDTLPLLNKEVVMNVNVSKEWPRKSCNPVFSTTAWRSRASVFLIATAAVCFAICAATIHPQKFGEFAVTIRRSLFQRS</sequence>
<dbReference type="GO" id="GO:0003677">
    <property type="term" value="F:DNA binding"/>
    <property type="evidence" value="ECO:0007669"/>
    <property type="project" value="InterPro"/>
</dbReference>
<dbReference type="InterPro" id="IPR044817">
    <property type="entry name" value="SBP-like"/>
</dbReference>
<evidence type="ECO:0000256" key="2">
    <source>
        <dbReference type="ARBA" id="ARBA00022771"/>
    </source>
</evidence>
<feature type="domain" description="SBP-type" evidence="6">
    <location>
        <begin position="137"/>
        <end position="214"/>
    </location>
</feature>
<evidence type="ECO:0000259" key="6">
    <source>
        <dbReference type="PROSITE" id="PS51141"/>
    </source>
</evidence>
<dbReference type="Pfam" id="PF26102">
    <property type="entry name" value="Ig_SPL7"/>
    <property type="match status" value="1"/>
</dbReference>